<comment type="caution">
    <text evidence="1">The sequence shown here is derived from an EMBL/GenBank/DDBJ whole genome shotgun (WGS) entry which is preliminary data.</text>
</comment>
<organism evidence="1 2">
    <name type="scientific">Pyropia yezoensis</name>
    <name type="common">Susabi-nori</name>
    <name type="synonym">Porphyra yezoensis</name>
    <dbReference type="NCBI Taxonomy" id="2788"/>
    <lineage>
        <taxon>Eukaryota</taxon>
        <taxon>Rhodophyta</taxon>
        <taxon>Bangiophyceae</taxon>
        <taxon>Bangiales</taxon>
        <taxon>Bangiaceae</taxon>
        <taxon>Pyropia</taxon>
    </lineage>
</organism>
<accession>A0ACC3CDW1</accession>
<evidence type="ECO:0000313" key="2">
    <source>
        <dbReference type="Proteomes" id="UP000798662"/>
    </source>
</evidence>
<keyword evidence="2" id="KW-1185">Reference proteome</keyword>
<dbReference type="Proteomes" id="UP000798662">
    <property type="component" value="Chromosome 3"/>
</dbReference>
<reference evidence="1" key="1">
    <citation type="submission" date="2019-11" db="EMBL/GenBank/DDBJ databases">
        <title>Nori genome reveals adaptations in red seaweeds to the harsh intertidal environment.</title>
        <authorList>
            <person name="Wang D."/>
            <person name="Mao Y."/>
        </authorList>
    </citation>
    <scope>NUCLEOTIDE SEQUENCE</scope>
    <source>
        <tissue evidence="1">Gametophyte</tissue>
    </source>
</reference>
<evidence type="ECO:0000313" key="1">
    <source>
        <dbReference type="EMBL" id="KAK1868474.1"/>
    </source>
</evidence>
<sequence>MEPSVPAAGSPPPVAGPTSDQGATAAVRPSGAPEGPRDVSEGRGEQRGDPSEGFIVAKSSSTCFYPFVRVGIVKLWHDTVHARAQRHRSRGVSKRLQVSSISAHLVNTNAWVRRLRVDGKPIDKTAVSRVITKAVALYNAANTIRHHNTGRSADNVAEKVKERVTAQSKSWRMDFADASKILDLVTDTQPLVEGVQRVSPPFGGSPPDDGPDGSAASSTQPVETLPGDAGPAYSGRVGTASDEDGGGEESAEDGGSGCGPRAPGPIAPPRAEDGTSAGVADGPTSPVASAASASEDGDAGPSAAPSARPEATPSAAKSAPGRRAPGAGVSPPGASGRSRRAAVADAALEAAMPGGAELMRSLASSLNDGARRFDEKQKTKRLKTAEAERTKRVALLMAAIEKQPGNETLLELLVATMTGSEPS</sequence>
<dbReference type="EMBL" id="CM020620">
    <property type="protein sequence ID" value="KAK1868474.1"/>
    <property type="molecule type" value="Genomic_DNA"/>
</dbReference>
<gene>
    <name evidence="1" type="ORF">I4F81_010960</name>
</gene>
<protein>
    <submittedName>
        <fullName evidence="1">Uncharacterized protein</fullName>
    </submittedName>
</protein>
<proteinExistence type="predicted"/>
<name>A0ACC3CDW1_PYRYE</name>